<name>A0ABT3TTE6_9ACTN</name>
<feature type="region of interest" description="Disordered" evidence="1">
    <location>
        <begin position="531"/>
        <end position="553"/>
    </location>
</feature>
<dbReference type="CDD" id="cd04792">
    <property type="entry name" value="LanM-like"/>
    <property type="match status" value="1"/>
</dbReference>
<accession>A0ABT3TTE6</accession>
<evidence type="ECO:0000256" key="1">
    <source>
        <dbReference type="SAM" id="MobiDB-lite"/>
    </source>
</evidence>
<evidence type="ECO:0000259" key="2">
    <source>
        <dbReference type="Pfam" id="PF13575"/>
    </source>
</evidence>
<protein>
    <submittedName>
        <fullName evidence="3">Type 2 lanthipeptide synthetase LanM family protein</fullName>
    </submittedName>
</protein>
<dbReference type="Proteomes" id="UP001163064">
    <property type="component" value="Unassembled WGS sequence"/>
</dbReference>
<dbReference type="InterPro" id="IPR025410">
    <property type="entry name" value="Lant_dehyd"/>
</dbReference>
<evidence type="ECO:0000313" key="4">
    <source>
        <dbReference type="Proteomes" id="UP001163064"/>
    </source>
</evidence>
<gene>
    <name evidence="3" type="ORF">OFY01_11195</name>
</gene>
<dbReference type="EMBL" id="JAPHNL010000099">
    <property type="protein sequence ID" value="MCX3060309.1"/>
    <property type="molecule type" value="Genomic_DNA"/>
</dbReference>
<feature type="non-terminal residue" evidence="3">
    <location>
        <position position="553"/>
    </location>
</feature>
<sequence length="553" mass="59961">MVRHLGPQGRLLDPLRPFLLVADLRMRAALPDQGLDGADARAVWAGARRWLAECLIRLAARTLVEELGAARRAGTLSGTDKRRRFDDFVRGICARGALTDLLHRHPVLARLIAERCLNTVAAAAELLERFEADREQLVAALLGDDPGPLVRARFGLSDPHTGGRTVVVLEFRDGRQLVHKPRPLGLHARWNDLLGWFAGHCPELAPRAVRLLCKDGYGWAEFVSAQPCRSAADVARFYRRTGALLALLYAVDATDIHAENLIAAADHPVVVDVETLFHPCWVPRTDGGRDPATYALAASVHRTLLLPHWVTGDFGALDVSAVGARAGEFHPDASAGWEEAGTDAMRLVRGPAPFHPGDNRPVLDGTPADPAEHVECLLAGFRTAYRTILAHTDELTGPRGLLDGFARAWTRLVVRPSQTYAGLLGEATCPKALRDLTAREGAFAALFAETGHGHLRRLAGEELADLVAGDIPVFAARADSCDVRTSRGRELTDVLAVDGLTAATARIRGMGPRDLRRQEWLIEAALATRRPAPPHAARGGRAARTDANTRCSR</sequence>
<comment type="caution">
    <text evidence="3">The sequence shown here is derived from an EMBL/GenBank/DDBJ whole genome shotgun (WGS) entry which is preliminary data.</text>
</comment>
<keyword evidence="4" id="KW-1185">Reference proteome</keyword>
<dbReference type="RefSeq" id="WP_266598821.1">
    <property type="nucleotide sequence ID" value="NZ_JAPHNL010000099.1"/>
</dbReference>
<reference evidence="3" key="1">
    <citation type="submission" date="2022-10" db="EMBL/GenBank/DDBJ databases">
        <title>Streptomyces beihaiensis sp. nov., a chitin degrading actinobacterium, isolated from shrimp pond soil.</title>
        <authorList>
            <person name="Xie J."/>
            <person name="Shen N."/>
        </authorList>
    </citation>
    <scope>NUCLEOTIDE SEQUENCE</scope>
    <source>
        <strain evidence="3">GXMU-J5</strain>
    </source>
</reference>
<dbReference type="Pfam" id="PF13575">
    <property type="entry name" value="DUF4135"/>
    <property type="match status" value="1"/>
</dbReference>
<dbReference type="InterPro" id="IPR017146">
    <property type="entry name" value="Lanti_2_LanM"/>
</dbReference>
<evidence type="ECO:0000313" key="3">
    <source>
        <dbReference type="EMBL" id="MCX3060309.1"/>
    </source>
</evidence>
<proteinExistence type="predicted"/>
<feature type="domain" description="Lantibiotic biosynthesis protein dehydration" evidence="2">
    <location>
        <begin position="106"/>
        <end position="476"/>
    </location>
</feature>
<organism evidence="3 4">
    <name type="scientific">Streptomyces beihaiensis</name>
    <dbReference type="NCBI Taxonomy" id="2984495"/>
    <lineage>
        <taxon>Bacteria</taxon>
        <taxon>Bacillati</taxon>
        <taxon>Actinomycetota</taxon>
        <taxon>Actinomycetes</taxon>
        <taxon>Kitasatosporales</taxon>
        <taxon>Streptomycetaceae</taxon>
        <taxon>Streptomyces</taxon>
    </lineage>
</organism>
<dbReference type="NCBIfam" id="TIGR03897">
    <property type="entry name" value="lanti_2_LanM"/>
    <property type="match status" value="1"/>
</dbReference>